<evidence type="ECO:0000313" key="2">
    <source>
        <dbReference type="Proteomes" id="UP000503349"/>
    </source>
</evidence>
<proteinExistence type="predicted"/>
<accession>A0A6G1P9S0</accession>
<organism evidence="1 2">
    <name type="scientific">Channa argus</name>
    <name type="common">Northern snakehead</name>
    <name type="synonym">Ophicephalus argus</name>
    <dbReference type="NCBI Taxonomy" id="215402"/>
    <lineage>
        <taxon>Eukaryota</taxon>
        <taxon>Metazoa</taxon>
        <taxon>Chordata</taxon>
        <taxon>Craniata</taxon>
        <taxon>Vertebrata</taxon>
        <taxon>Euteleostomi</taxon>
        <taxon>Actinopterygii</taxon>
        <taxon>Neopterygii</taxon>
        <taxon>Teleostei</taxon>
        <taxon>Neoteleostei</taxon>
        <taxon>Acanthomorphata</taxon>
        <taxon>Anabantaria</taxon>
        <taxon>Anabantiformes</taxon>
        <taxon>Channoidei</taxon>
        <taxon>Channidae</taxon>
        <taxon>Channa</taxon>
    </lineage>
</organism>
<sequence length="51" mass="5608">MRCFVSLSQSPFWTSQKGKIGVSMVSFQDTFGPDEISFSMFVKPAQSGVSL</sequence>
<dbReference type="AlphaFoldDB" id="A0A6G1P9S0"/>
<gene>
    <name evidence="1" type="ORF">EXN66_Car002460</name>
</gene>
<protein>
    <submittedName>
        <fullName evidence="1">Uncharacterized protein</fullName>
    </submittedName>
</protein>
<name>A0A6G1P9S0_CHAAH</name>
<dbReference type="Proteomes" id="UP000503349">
    <property type="component" value="Chromosome 2"/>
</dbReference>
<dbReference type="EMBL" id="CM015713">
    <property type="protein sequence ID" value="KAF3686788.1"/>
    <property type="molecule type" value="Genomic_DNA"/>
</dbReference>
<reference evidence="1 2" key="1">
    <citation type="submission" date="2019-02" db="EMBL/GenBank/DDBJ databases">
        <title>Opniocepnalus argus genome.</title>
        <authorList>
            <person name="Zhou C."/>
            <person name="Xiao S."/>
        </authorList>
    </citation>
    <scope>NUCLEOTIDE SEQUENCE [LARGE SCALE GENOMIC DNA]</scope>
    <source>
        <strain evidence="1">OARG1902GOOAL</strain>
        <tissue evidence="1">Muscle</tissue>
    </source>
</reference>
<reference evidence="2" key="2">
    <citation type="submission" date="2019-02" db="EMBL/GenBank/DDBJ databases">
        <title>Opniocepnalus argus Var Kimnra genome.</title>
        <authorList>
            <person name="Zhou C."/>
            <person name="Xiao S."/>
        </authorList>
    </citation>
    <scope>NUCLEOTIDE SEQUENCE [LARGE SCALE GENOMIC DNA]</scope>
</reference>
<evidence type="ECO:0000313" key="1">
    <source>
        <dbReference type="EMBL" id="KAF3686788.1"/>
    </source>
</evidence>
<keyword evidence="2" id="KW-1185">Reference proteome</keyword>